<dbReference type="AlphaFoldDB" id="A0AA43FX16"/>
<dbReference type="Pfam" id="PF13676">
    <property type="entry name" value="TIR_2"/>
    <property type="match status" value="1"/>
</dbReference>
<dbReference type="Gene3D" id="3.40.50.10140">
    <property type="entry name" value="Toll/interleukin-1 receptor homology (TIR) domain"/>
    <property type="match status" value="1"/>
</dbReference>
<feature type="domain" description="TIR" evidence="1">
    <location>
        <begin position="36"/>
        <end position="130"/>
    </location>
</feature>
<dbReference type="Proteomes" id="UP001159663">
    <property type="component" value="Unassembled WGS sequence"/>
</dbReference>
<reference evidence="2" key="1">
    <citation type="submission" date="2022-01" db="EMBL/GenBank/DDBJ databases">
        <title>Vibrio aestuarianus Clade A and Clade B isolates are associated with Pacific oyster (Crassostrea gigas) disease outbreaks across Ireland.</title>
        <authorList>
            <person name="Coyle N."/>
            <person name="O'Toole C."/>
            <person name="Thomas J.C.L."/>
            <person name="Ryder D."/>
            <person name="Cheslett D."/>
            <person name="Feist S."/>
            <person name="Bean T."/>
            <person name="Joseph A."/>
            <person name="Waina A."/>
            <person name="Feil E."/>
            <person name="Verner-Jeffreys D.W."/>
        </authorList>
    </citation>
    <scope>NUCLEOTIDE SEQUENCE</scope>
    <source>
        <strain evidence="2">S/17/14 A</strain>
    </source>
</reference>
<name>A0AA43FX16_VIBSP</name>
<evidence type="ECO:0000313" key="3">
    <source>
        <dbReference type="Proteomes" id="UP001159663"/>
    </source>
</evidence>
<proteinExistence type="predicted"/>
<dbReference type="InterPro" id="IPR000157">
    <property type="entry name" value="TIR_dom"/>
</dbReference>
<gene>
    <name evidence="2" type="ORF">L8R85_05935</name>
</gene>
<sequence>MTISSRELRAAAGRTRQFIVAKSLNEAISKRQQTAFLCHSHKDHLLAKGLQNLLNENGWEVYIDWLDEELPSSPDKETAAKIKEKIEQTDWFLFLATNHSTSSRWCPWEIGYADSVKSNEKIIMIPTLDDNGIWHGNEYLQLYKNIKDASNNIINKSGYAVFEPNTVKGGTWIEHL</sequence>
<evidence type="ECO:0000259" key="1">
    <source>
        <dbReference type="Pfam" id="PF13676"/>
    </source>
</evidence>
<evidence type="ECO:0000313" key="2">
    <source>
        <dbReference type="EMBL" id="MDH5920563.1"/>
    </source>
</evidence>
<dbReference type="EMBL" id="JAKMYX010000014">
    <property type="protein sequence ID" value="MDH5920563.1"/>
    <property type="molecule type" value="Genomic_DNA"/>
</dbReference>
<dbReference type="SUPFAM" id="SSF52200">
    <property type="entry name" value="Toll/Interleukin receptor TIR domain"/>
    <property type="match status" value="1"/>
</dbReference>
<protein>
    <submittedName>
        <fullName evidence="2">Toll/interleukin-1 receptor domain-containing protein</fullName>
    </submittedName>
</protein>
<dbReference type="RefSeq" id="WP_280533688.1">
    <property type="nucleotide sequence ID" value="NZ_JAKMYX010000014.1"/>
</dbReference>
<organism evidence="2 3">
    <name type="scientific">Vibrio splendidus</name>
    <dbReference type="NCBI Taxonomy" id="29497"/>
    <lineage>
        <taxon>Bacteria</taxon>
        <taxon>Pseudomonadati</taxon>
        <taxon>Pseudomonadota</taxon>
        <taxon>Gammaproteobacteria</taxon>
        <taxon>Vibrionales</taxon>
        <taxon>Vibrionaceae</taxon>
        <taxon>Vibrio</taxon>
    </lineage>
</organism>
<dbReference type="GO" id="GO:0007165">
    <property type="term" value="P:signal transduction"/>
    <property type="evidence" value="ECO:0007669"/>
    <property type="project" value="InterPro"/>
</dbReference>
<accession>A0AA43FX16</accession>
<keyword evidence="2" id="KW-0675">Receptor</keyword>
<comment type="caution">
    <text evidence="2">The sequence shown here is derived from an EMBL/GenBank/DDBJ whole genome shotgun (WGS) entry which is preliminary data.</text>
</comment>
<dbReference type="InterPro" id="IPR035897">
    <property type="entry name" value="Toll_tir_struct_dom_sf"/>
</dbReference>